<keyword evidence="1" id="KW-0645">Protease</keyword>
<dbReference type="Proteomes" id="UP000628736">
    <property type="component" value="Unassembled WGS sequence"/>
</dbReference>
<sequence>MTVIYVDTLFLLNGIIDYLLLLAAARLAGEPLRRLRFGAAAALGGAYAVAIFLPGMAFLAGPWCKLASCVLMLVVAYGGSRRLLRQGLIFVALACALGGGVVAIGLLDGRSLSLGSGVFYSSLDLKMVLLSAAVCYVVLTAVFQRIGRHNSLTGELLQAKLRLGKRTAEFTALVDTGNTLTDPVSGRPVMVAEGDSVSGLFPECRRPRAADLMDPAGAMARLGTGEWKGRFRLLPYRAVGVDRGLLLALKVDSLNLGGKERGPLLVALSPTPVSDGGGYRALIGPLDGKDECT</sequence>
<keyword evidence="1" id="KW-0378">Hydrolase</keyword>
<comment type="function">
    <text evidence="1">Probable aspartic protease that is responsible for the proteolytic cleavage of the RNA polymerase sigma E factor (SigE/spoIIGB) to yield the active peptide in the mother cell during sporulation. Responds to a signal from the forespore that is triggered by the extracellular signal protein SpoIIR.</text>
</comment>
<dbReference type="GO" id="GO:0030435">
    <property type="term" value="P:sporulation resulting in formation of a cellular spore"/>
    <property type="evidence" value="ECO:0007669"/>
    <property type="project" value="UniProtKB-KW"/>
</dbReference>
<evidence type="ECO:0000256" key="1">
    <source>
        <dbReference type="PIRNR" id="PIRNR018571"/>
    </source>
</evidence>
<dbReference type="EMBL" id="JACOPO010000003">
    <property type="protein sequence ID" value="MBC5722552.1"/>
    <property type="molecule type" value="Genomic_DNA"/>
</dbReference>
<evidence type="ECO:0000256" key="2">
    <source>
        <dbReference type="PIRSR" id="PIRSR018571-1"/>
    </source>
</evidence>
<dbReference type="GO" id="GO:0004190">
    <property type="term" value="F:aspartic-type endopeptidase activity"/>
    <property type="evidence" value="ECO:0007669"/>
    <property type="project" value="UniProtKB-KW"/>
</dbReference>
<accession>A0A8J6J9S7</accession>
<keyword evidence="3" id="KW-1133">Transmembrane helix</keyword>
<dbReference type="Pfam" id="PF03419">
    <property type="entry name" value="Peptidase_U4"/>
    <property type="match status" value="1"/>
</dbReference>
<comment type="caution">
    <text evidence="4">The sequence shown here is derived from an EMBL/GenBank/DDBJ whole genome shotgun (WGS) entry which is preliminary data.</text>
</comment>
<reference evidence="4" key="1">
    <citation type="submission" date="2020-08" db="EMBL/GenBank/DDBJ databases">
        <title>Genome public.</title>
        <authorList>
            <person name="Liu C."/>
            <person name="Sun Q."/>
        </authorList>
    </citation>
    <scope>NUCLEOTIDE SEQUENCE</scope>
    <source>
        <strain evidence="4">NSJ-23</strain>
    </source>
</reference>
<keyword evidence="1" id="KW-0749">Sporulation</keyword>
<name>A0A8J6J9S7_9FIRM</name>
<dbReference type="EC" id="3.4.23.-" evidence="1"/>
<dbReference type="AlphaFoldDB" id="A0A8J6J9S7"/>
<comment type="similarity">
    <text evidence="1">Belongs to the peptidase U4 family.</text>
</comment>
<feature type="transmembrane region" description="Helical" evidence="3">
    <location>
        <begin position="37"/>
        <end position="54"/>
    </location>
</feature>
<dbReference type="RefSeq" id="WP_186852632.1">
    <property type="nucleotide sequence ID" value="NZ_JACOPO010000003.1"/>
</dbReference>
<dbReference type="GO" id="GO:0006508">
    <property type="term" value="P:proteolysis"/>
    <property type="evidence" value="ECO:0007669"/>
    <property type="project" value="UniProtKB-KW"/>
</dbReference>
<dbReference type="GO" id="GO:0030436">
    <property type="term" value="P:asexual sporulation"/>
    <property type="evidence" value="ECO:0007669"/>
    <property type="project" value="InterPro"/>
</dbReference>
<evidence type="ECO:0000256" key="3">
    <source>
        <dbReference type="SAM" id="Phobius"/>
    </source>
</evidence>
<evidence type="ECO:0000313" key="5">
    <source>
        <dbReference type="Proteomes" id="UP000628736"/>
    </source>
</evidence>
<gene>
    <name evidence="4" type="ORF">H8S11_06980</name>
</gene>
<dbReference type="GO" id="GO:0005886">
    <property type="term" value="C:plasma membrane"/>
    <property type="evidence" value="ECO:0007669"/>
    <property type="project" value="UniProtKB-SubCell"/>
</dbReference>
<keyword evidence="1 3" id="KW-0472">Membrane</keyword>
<feature type="active site" evidence="2">
    <location>
        <position position="175"/>
    </location>
</feature>
<proteinExistence type="inferred from homology"/>
<feature type="transmembrane region" description="Helical" evidence="3">
    <location>
        <begin position="87"/>
        <end position="107"/>
    </location>
</feature>
<keyword evidence="5" id="KW-1185">Reference proteome</keyword>
<keyword evidence="1" id="KW-1003">Cell membrane</keyword>
<keyword evidence="1" id="KW-0064">Aspartyl protease</keyword>
<feature type="transmembrane region" description="Helical" evidence="3">
    <location>
        <begin position="127"/>
        <end position="143"/>
    </location>
</feature>
<feature type="transmembrane region" description="Helical" evidence="3">
    <location>
        <begin position="6"/>
        <end position="25"/>
    </location>
</feature>
<dbReference type="InterPro" id="IPR005081">
    <property type="entry name" value="SpoIIGA"/>
</dbReference>
<feature type="transmembrane region" description="Helical" evidence="3">
    <location>
        <begin position="60"/>
        <end position="80"/>
    </location>
</feature>
<keyword evidence="3" id="KW-0812">Transmembrane</keyword>
<protein>
    <recommendedName>
        <fullName evidence="1">Sporulation sigma-E factor-processing peptidase</fullName>
        <ecNumber evidence="1">3.4.23.-</ecNumber>
    </recommendedName>
    <alternativeName>
        <fullName evidence="1">Membrane-associated aspartic protease</fullName>
    </alternativeName>
    <alternativeName>
        <fullName evidence="1">Stage II sporulation protein GA</fullName>
    </alternativeName>
</protein>
<organism evidence="4 5">
    <name type="scientific">Flintibacter hominis</name>
    <dbReference type="NCBI Taxonomy" id="2763048"/>
    <lineage>
        <taxon>Bacteria</taxon>
        <taxon>Bacillati</taxon>
        <taxon>Bacillota</taxon>
        <taxon>Clostridia</taxon>
        <taxon>Eubacteriales</taxon>
        <taxon>Flintibacter</taxon>
    </lineage>
</organism>
<evidence type="ECO:0000313" key="4">
    <source>
        <dbReference type="EMBL" id="MBC5722552.1"/>
    </source>
</evidence>
<comment type="subcellular location">
    <subcellularLocation>
        <location evidence="1">Cell membrane</location>
    </subcellularLocation>
</comment>
<dbReference type="PIRSF" id="PIRSF018571">
    <property type="entry name" value="SpoIIGA"/>
    <property type="match status" value="1"/>
</dbReference>